<dbReference type="OrthoDB" id="6191871at2"/>
<feature type="domain" description="HTH luxR-type" evidence="2">
    <location>
        <begin position="167"/>
        <end position="214"/>
    </location>
</feature>
<dbReference type="Pfam" id="PF00196">
    <property type="entry name" value="GerE"/>
    <property type="match status" value="1"/>
</dbReference>
<dbReference type="Gene3D" id="1.10.10.10">
    <property type="entry name" value="Winged helix-like DNA-binding domain superfamily/Winged helix DNA-binding domain"/>
    <property type="match status" value="1"/>
</dbReference>
<protein>
    <submittedName>
        <fullName evidence="4">LuxR family transcriptional regulator</fullName>
    </submittedName>
</protein>
<sequence>MDEVNCRKETESHKLIVESLNSLSFRSFMDISEHSWGVKDRESRFVYMNPVALDMCNIPVGFDVEGRLDDECPAPWAEFASDFRKQDRETEKSGKNVAIITTQYYGRQPKLEPYYAEKSPLYNKIGECIGTIWCAKKFNFLSISQYVNKLTPSVLILEPPVCDTFDDKELEVMFYLQQSLPSKVIAQKLNISYCMLEGYRGSIYQKAGVNSMKQFQEFCESTGFNRYIPKELIQPGVQFV</sequence>
<dbReference type="InterPro" id="IPR000792">
    <property type="entry name" value="Tscrpt_reg_LuxR_C"/>
</dbReference>
<dbReference type="GO" id="GO:0006355">
    <property type="term" value="P:regulation of DNA-templated transcription"/>
    <property type="evidence" value="ECO:0007669"/>
    <property type="project" value="InterPro"/>
</dbReference>
<proteinExistence type="predicted"/>
<name>A0A2U8I8E3_9GAMM</name>
<evidence type="ECO:0000313" key="4">
    <source>
        <dbReference type="EMBL" id="AWK15348.1"/>
    </source>
</evidence>
<dbReference type="GO" id="GO:0003677">
    <property type="term" value="F:DNA binding"/>
    <property type="evidence" value="ECO:0007669"/>
    <property type="project" value="UniProtKB-KW"/>
</dbReference>
<dbReference type="AlphaFoldDB" id="A0A2U8I8E3"/>
<evidence type="ECO:0000259" key="2">
    <source>
        <dbReference type="Pfam" id="PF00196"/>
    </source>
</evidence>
<reference evidence="4 5" key="1">
    <citation type="submission" date="2017-05" db="EMBL/GenBank/DDBJ databases">
        <title>Genome sequence of Candidatus Fukatsuia symbiotica and Candidatus Hamiltonella defensa from Acyrthosiphon pisum strain 5D.</title>
        <authorList>
            <person name="Patel V.A."/>
            <person name="Chevignon G."/>
            <person name="Russell J.A."/>
            <person name="Oliver K.M."/>
        </authorList>
    </citation>
    <scope>NUCLEOTIDE SEQUENCE [LARGE SCALE GENOMIC DNA]</scope>
    <source>
        <strain evidence="4 5">5D</strain>
    </source>
</reference>
<dbReference type="Proteomes" id="UP000261875">
    <property type="component" value="Chromosome"/>
</dbReference>
<keyword evidence="1" id="KW-0238">DNA-binding</keyword>
<gene>
    <name evidence="4" type="ORF">CCS41_05850</name>
</gene>
<evidence type="ECO:0000259" key="3">
    <source>
        <dbReference type="Pfam" id="PF08448"/>
    </source>
</evidence>
<dbReference type="InterPro" id="IPR016032">
    <property type="entry name" value="Sig_transdc_resp-reg_C-effctor"/>
</dbReference>
<dbReference type="Pfam" id="PF08448">
    <property type="entry name" value="PAS_4"/>
    <property type="match status" value="1"/>
</dbReference>
<feature type="domain" description="PAS fold-4" evidence="3">
    <location>
        <begin position="35"/>
        <end position="134"/>
    </location>
</feature>
<dbReference type="KEGG" id="fsm:CCS41_05850"/>
<evidence type="ECO:0000313" key="5">
    <source>
        <dbReference type="Proteomes" id="UP000261875"/>
    </source>
</evidence>
<dbReference type="SUPFAM" id="SSF46894">
    <property type="entry name" value="C-terminal effector domain of the bipartite response regulators"/>
    <property type="match status" value="1"/>
</dbReference>
<organism evidence="4 5">
    <name type="scientific">Candidatus Fukatsuia symbiotica</name>
    <dbReference type="NCBI Taxonomy" id="1878942"/>
    <lineage>
        <taxon>Bacteria</taxon>
        <taxon>Pseudomonadati</taxon>
        <taxon>Pseudomonadota</taxon>
        <taxon>Gammaproteobacteria</taxon>
        <taxon>Enterobacterales</taxon>
        <taxon>Yersiniaceae</taxon>
        <taxon>Candidatus Fukatsuia</taxon>
    </lineage>
</organism>
<dbReference type="InterPro" id="IPR036388">
    <property type="entry name" value="WH-like_DNA-bd_sf"/>
</dbReference>
<accession>A0A2U8I8E3</accession>
<dbReference type="EMBL" id="CP021659">
    <property type="protein sequence ID" value="AWK15348.1"/>
    <property type="molecule type" value="Genomic_DNA"/>
</dbReference>
<evidence type="ECO:0000256" key="1">
    <source>
        <dbReference type="ARBA" id="ARBA00023125"/>
    </source>
</evidence>
<dbReference type="InterPro" id="IPR013656">
    <property type="entry name" value="PAS_4"/>
</dbReference>
<keyword evidence="5" id="KW-1185">Reference proteome</keyword>